<evidence type="ECO:0000256" key="1">
    <source>
        <dbReference type="HAMAP-Rule" id="MF_00386"/>
    </source>
</evidence>
<keyword evidence="1" id="KW-0472">Membrane</keyword>
<dbReference type="EMBL" id="BMIY01000006">
    <property type="protein sequence ID" value="GGG58985.1"/>
    <property type="molecule type" value="Genomic_DNA"/>
</dbReference>
<evidence type="ECO:0000313" key="3">
    <source>
        <dbReference type="Proteomes" id="UP000627715"/>
    </source>
</evidence>
<comment type="similarity">
    <text evidence="1">Belongs to the UPF0161 family.</text>
</comment>
<dbReference type="GO" id="GO:0005886">
    <property type="term" value="C:plasma membrane"/>
    <property type="evidence" value="ECO:0007669"/>
    <property type="project" value="UniProtKB-SubCell"/>
</dbReference>
<dbReference type="Proteomes" id="UP000627715">
    <property type="component" value="Unassembled WGS sequence"/>
</dbReference>
<accession>A0A917LUY5</accession>
<proteinExistence type="inferred from homology"/>
<keyword evidence="3" id="KW-1185">Reference proteome</keyword>
<dbReference type="PANTHER" id="PTHR33383:SF1">
    <property type="entry name" value="MEMBRANE PROTEIN INSERTION EFFICIENCY FACTOR-RELATED"/>
    <property type="match status" value="1"/>
</dbReference>
<gene>
    <name evidence="2" type="ORF">GCM10011403_15470</name>
</gene>
<keyword evidence="1" id="KW-1003">Cell membrane</keyword>
<sequence length="83" mass="9139">MMAKIAIKLITLYQCTLSLLIGNQCRFYPSCSHYTQDAIAAHGILKGSLLGAKRILRCHPWSAGGYDPAPKCTHDTEITTCKK</sequence>
<organism evidence="2 3">
    <name type="scientific">Pseudohongiella nitratireducens</name>
    <dbReference type="NCBI Taxonomy" id="1768907"/>
    <lineage>
        <taxon>Bacteria</taxon>
        <taxon>Pseudomonadati</taxon>
        <taxon>Pseudomonadota</taxon>
        <taxon>Gammaproteobacteria</taxon>
        <taxon>Pseudomonadales</taxon>
        <taxon>Pseudohongiellaceae</taxon>
        <taxon>Pseudohongiella</taxon>
    </lineage>
</organism>
<comment type="caution">
    <text evidence="2">The sequence shown here is derived from an EMBL/GenBank/DDBJ whole genome shotgun (WGS) entry which is preliminary data.</text>
</comment>
<reference evidence="2" key="2">
    <citation type="submission" date="2020-09" db="EMBL/GenBank/DDBJ databases">
        <authorList>
            <person name="Sun Q."/>
            <person name="Zhou Y."/>
        </authorList>
    </citation>
    <scope>NUCLEOTIDE SEQUENCE</scope>
    <source>
        <strain evidence="2">CGMCC 1.15425</strain>
    </source>
</reference>
<evidence type="ECO:0000313" key="2">
    <source>
        <dbReference type="EMBL" id="GGG58985.1"/>
    </source>
</evidence>
<dbReference type="HAMAP" id="MF_00386">
    <property type="entry name" value="UPF0161_YidD"/>
    <property type="match status" value="1"/>
</dbReference>
<dbReference type="NCBIfam" id="TIGR00278">
    <property type="entry name" value="membrane protein insertion efficiency factor YidD"/>
    <property type="match status" value="1"/>
</dbReference>
<dbReference type="InterPro" id="IPR002696">
    <property type="entry name" value="Membr_insert_effic_factor_YidD"/>
</dbReference>
<dbReference type="Pfam" id="PF01809">
    <property type="entry name" value="YidD"/>
    <property type="match status" value="1"/>
</dbReference>
<comment type="subcellular location">
    <subcellularLocation>
        <location evidence="1">Cell membrane</location>
        <topology evidence="1">Peripheral membrane protein</topology>
        <orientation evidence="1">Cytoplasmic side</orientation>
    </subcellularLocation>
</comment>
<protein>
    <recommendedName>
        <fullName evidence="1">Putative membrane protein insertion efficiency factor</fullName>
    </recommendedName>
</protein>
<dbReference type="AlphaFoldDB" id="A0A917LUY5"/>
<dbReference type="PANTHER" id="PTHR33383">
    <property type="entry name" value="MEMBRANE PROTEIN INSERTION EFFICIENCY FACTOR-RELATED"/>
    <property type="match status" value="1"/>
</dbReference>
<dbReference type="SMART" id="SM01234">
    <property type="entry name" value="Haemolytic"/>
    <property type="match status" value="1"/>
</dbReference>
<name>A0A917LUY5_9GAMM</name>
<reference evidence="2" key="1">
    <citation type="journal article" date="2014" name="Int. J. Syst. Evol. Microbiol.">
        <title>Complete genome sequence of Corynebacterium casei LMG S-19264T (=DSM 44701T), isolated from a smear-ripened cheese.</title>
        <authorList>
            <consortium name="US DOE Joint Genome Institute (JGI-PGF)"/>
            <person name="Walter F."/>
            <person name="Albersmeier A."/>
            <person name="Kalinowski J."/>
            <person name="Ruckert C."/>
        </authorList>
    </citation>
    <scope>NUCLEOTIDE SEQUENCE</scope>
    <source>
        <strain evidence="2">CGMCC 1.15425</strain>
    </source>
</reference>
<comment type="function">
    <text evidence="1">Could be involved in insertion of integral membrane proteins into the membrane.</text>
</comment>